<accession>A0ABT2S5Y6</accession>
<dbReference type="CDD" id="cd17932">
    <property type="entry name" value="DEXQc_UvrD"/>
    <property type="match status" value="1"/>
</dbReference>
<dbReference type="InterPro" id="IPR013986">
    <property type="entry name" value="DExx_box_DNA_helicase_dom_sf"/>
</dbReference>
<comment type="catalytic activity">
    <reaction evidence="10">
        <text>ATP + H2O = ADP + phosphate + H(+)</text>
        <dbReference type="Rhea" id="RHEA:13065"/>
        <dbReference type="ChEBI" id="CHEBI:15377"/>
        <dbReference type="ChEBI" id="CHEBI:15378"/>
        <dbReference type="ChEBI" id="CHEBI:30616"/>
        <dbReference type="ChEBI" id="CHEBI:43474"/>
        <dbReference type="ChEBI" id="CHEBI:456216"/>
        <dbReference type="EC" id="5.6.2.4"/>
    </reaction>
</comment>
<dbReference type="GO" id="GO:0004386">
    <property type="term" value="F:helicase activity"/>
    <property type="evidence" value="ECO:0007669"/>
    <property type="project" value="UniProtKB-KW"/>
</dbReference>
<evidence type="ECO:0000256" key="7">
    <source>
        <dbReference type="ARBA" id="ARBA00023235"/>
    </source>
</evidence>
<dbReference type="InterPro" id="IPR014017">
    <property type="entry name" value="DNA_helicase_UvrD-like_C"/>
</dbReference>
<dbReference type="CDD" id="cd18807">
    <property type="entry name" value="SF1_C_UvrD"/>
    <property type="match status" value="1"/>
</dbReference>
<keyword evidence="3 11" id="KW-0378">Hydrolase</keyword>
<keyword evidence="5 11" id="KW-0067">ATP-binding</keyword>
<keyword evidence="2 11" id="KW-0547">Nucleotide-binding</keyword>
<name>A0ABT2S5Y6_9FIRM</name>
<dbReference type="InterPro" id="IPR027417">
    <property type="entry name" value="P-loop_NTPase"/>
</dbReference>
<keyword evidence="7" id="KW-0413">Isomerase</keyword>
<dbReference type="Gene3D" id="1.10.486.10">
    <property type="entry name" value="PCRA, domain 4"/>
    <property type="match status" value="1"/>
</dbReference>
<evidence type="ECO:0000259" key="13">
    <source>
        <dbReference type="PROSITE" id="PS51217"/>
    </source>
</evidence>
<evidence type="ECO:0000256" key="8">
    <source>
        <dbReference type="ARBA" id="ARBA00034617"/>
    </source>
</evidence>
<dbReference type="EC" id="5.6.2.4" evidence="9"/>
<evidence type="ECO:0000256" key="11">
    <source>
        <dbReference type="PROSITE-ProRule" id="PRU00560"/>
    </source>
</evidence>
<dbReference type="Pfam" id="PF13361">
    <property type="entry name" value="UvrD_C"/>
    <property type="match status" value="1"/>
</dbReference>
<dbReference type="InterPro" id="IPR000212">
    <property type="entry name" value="DNA_helicase_UvrD/REP"/>
</dbReference>
<evidence type="ECO:0000256" key="5">
    <source>
        <dbReference type="ARBA" id="ARBA00022840"/>
    </source>
</evidence>
<feature type="domain" description="UvrD-like helicase C-terminal" evidence="13">
    <location>
        <begin position="280"/>
        <end position="542"/>
    </location>
</feature>
<sequence>MGPNEAQERAIKHGDGPCMVLAGPGSGKTYTIARRTQYLIEHYKVRPEEILVITFTRAASREMKERFQGYTKGKNYPVTFGTFHGVYFGILKWAYRLTSDNILTEEEKYQLIRQILAMPEIGFEPELSDEKEEIRDLITEIGNVKNRGISIEKYESIRYGVVFTRIYKTYEKQRKLMRKIDFDDMLLLCYDLFRRRPDILEQWQKRFRYILIDEFQDVNRIQYEVVRMLAMPENNLFVVGDDDQSIYHFRGASPEIMLGFGEDYPETETILLDVNYRSSRNIVNGALRVISNNSRRYKKKLVTSGDKGACIHVQEVKDAKEESKYLIDKIREAEKEGIPHSDMAVLYRTANDARVMMETLLEYQIPFQAKESIQNIYDHFIARNLISYVRLALGERDRRLFLDVMNAPVRYISRDSLENAVVSFEDIRCFYMDKSWMLDRIDQFEWDLSMMEGQTPYAAIQYIRKHIGYDDYLKEYARERRISEEDLFTVLTEIQEKAKDYSDMQEWLDYIERYSAALLGQKSRQSGRNDGVWLMTMHGAKGLEFDTVFMIQCNEGVIPYKKAKLDAELEEERRMFYVAMTRAKRKLIISYAKMKNGKDLDPSRFVDELLHSR</sequence>
<keyword evidence="15" id="KW-1185">Reference proteome</keyword>
<evidence type="ECO:0000256" key="6">
    <source>
        <dbReference type="ARBA" id="ARBA00023125"/>
    </source>
</evidence>
<gene>
    <name evidence="14" type="ORF">OCV65_07170</name>
</gene>
<dbReference type="InterPro" id="IPR014016">
    <property type="entry name" value="UvrD-like_ATP-bd"/>
</dbReference>
<protein>
    <recommendedName>
        <fullName evidence="9">DNA 3'-5' helicase</fullName>
        <ecNumber evidence="9">5.6.2.4</ecNumber>
    </recommendedName>
</protein>
<comment type="similarity">
    <text evidence="1">Belongs to the helicase family. UvrD subfamily.</text>
</comment>
<dbReference type="PANTHER" id="PTHR11070">
    <property type="entry name" value="UVRD / RECB / PCRA DNA HELICASE FAMILY MEMBER"/>
    <property type="match status" value="1"/>
</dbReference>
<reference evidence="14 15" key="1">
    <citation type="journal article" date="2021" name="ISME Commun">
        <title>Automated analysis of genomic sequences facilitates high-throughput and comprehensive description of bacteria.</title>
        <authorList>
            <person name="Hitch T.C.A."/>
        </authorList>
    </citation>
    <scope>NUCLEOTIDE SEQUENCE [LARGE SCALE GENOMIC DNA]</scope>
    <source>
        <strain evidence="14 15">Sanger_02</strain>
    </source>
</reference>
<comment type="catalytic activity">
    <reaction evidence="8">
        <text>Couples ATP hydrolysis with the unwinding of duplex DNA by translocating in the 3'-5' direction.</text>
        <dbReference type="EC" id="5.6.2.4"/>
    </reaction>
</comment>
<dbReference type="Proteomes" id="UP001207605">
    <property type="component" value="Unassembled WGS sequence"/>
</dbReference>
<dbReference type="RefSeq" id="WP_262581487.1">
    <property type="nucleotide sequence ID" value="NZ_JAOQJV010000007.1"/>
</dbReference>
<evidence type="ECO:0000256" key="3">
    <source>
        <dbReference type="ARBA" id="ARBA00022801"/>
    </source>
</evidence>
<dbReference type="Gene3D" id="1.10.10.160">
    <property type="match status" value="1"/>
</dbReference>
<organism evidence="14 15">
    <name type="scientific">Dorea ammoniilytica</name>
    <dbReference type="NCBI Taxonomy" id="2981788"/>
    <lineage>
        <taxon>Bacteria</taxon>
        <taxon>Bacillati</taxon>
        <taxon>Bacillota</taxon>
        <taxon>Clostridia</taxon>
        <taxon>Lachnospirales</taxon>
        <taxon>Lachnospiraceae</taxon>
        <taxon>Dorea</taxon>
    </lineage>
</organism>
<evidence type="ECO:0000256" key="9">
    <source>
        <dbReference type="ARBA" id="ARBA00034808"/>
    </source>
</evidence>
<dbReference type="SUPFAM" id="SSF52540">
    <property type="entry name" value="P-loop containing nucleoside triphosphate hydrolases"/>
    <property type="match status" value="1"/>
</dbReference>
<evidence type="ECO:0000256" key="1">
    <source>
        <dbReference type="ARBA" id="ARBA00009922"/>
    </source>
</evidence>
<evidence type="ECO:0000313" key="15">
    <source>
        <dbReference type="Proteomes" id="UP001207605"/>
    </source>
</evidence>
<evidence type="ECO:0000256" key="2">
    <source>
        <dbReference type="ARBA" id="ARBA00022741"/>
    </source>
</evidence>
<dbReference type="PROSITE" id="PS51198">
    <property type="entry name" value="UVRD_HELICASE_ATP_BIND"/>
    <property type="match status" value="1"/>
</dbReference>
<evidence type="ECO:0000256" key="4">
    <source>
        <dbReference type="ARBA" id="ARBA00022806"/>
    </source>
</evidence>
<comment type="caution">
    <text evidence="14">The sequence shown here is derived from an EMBL/GenBank/DDBJ whole genome shotgun (WGS) entry which is preliminary data.</text>
</comment>
<evidence type="ECO:0000313" key="14">
    <source>
        <dbReference type="EMBL" id="MCU6700010.1"/>
    </source>
</evidence>
<dbReference type="Pfam" id="PF00580">
    <property type="entry name" value="UvrD-helicase"/>
    <property type="match status" value="1"/>
</dbReference>
<evidence type="ECO:0000259" key="12">
    <source>
        <dbReference type="PROSITE" id="PS51198"/>
    </source>
</evidence>
<dbReference type="PANTHER" id="PTHR11070:SF2">
    <property type="entry name" value="ATP-DEPENDENT DNA HELICASE SRS2"/>
    <property type="match status" value="1"/>
</dbReference>
<dbReference type="PROSITE" id="PS51217">
    <property type="entry name" value="UVRD_HELICASE_CTER"/>
    <property type="match status" value="1"/>
</dbReference>
<feature type="binding site" evidence="11">
    <location>
        <begin position="22"/>
        <end position="29"/>
    </location>
    <ligand>
        <name>ATP</name>
        <dbReference type="ChEBI" id="CHEBI:30616"/>
    </ligand>
</feature>
<keyword evidence="4 11" id="KW-0347">Helicase</keyword>
<dbReference type="EMBL" id="JAOQJV010000007">
    <property type="protein sequence ID" value="MCU6700010.1"/>
    <property type="molecule type" value="Genomic_DNA"/>
</dbReference>
<proteinExistence type="inferred from homology"/>
<keyword evidence="6" id="KW-0238">DNA-binding</keyword>
<feature type="domain" description="UvrD-like helicase ATP-binding" evidence="12">
    <location>
        <begin position="1"/>
        <end position="279"/>
    </location>
</feature>
<dbReference type="Gene3D" id="3.40.50.300">
    <property type="entry name" value="P-loop containing nucleotide triphosphate hydrolases"/>
    <property type="match status" value="2"/>
</dbReference>
<evidence type="ECO:0000256" key="10">
    <source>
        <dbReference type="ARBA" id="ARBA00048988"/>
    </source>
</evidence>